<protein>
    <submittedName>
        <fullName evidence="1">Uncharacterized protein</fullName>
    </submittedName>
</protein>
<dbReference type="AlphaFoldDB" id="A0A413J5B8"/>
<evidence type="ECO:0000313" key="1">
    <source>
        <dbReference type="EMBL" id="RGY26417.1"/>
    </source>
</evidence>
<reference evidence="1 2" key="1">
    <citation type="submission" date="2018-08" db="EMBL/GenBank/DDBJ databases">
        <title>A genome reference for cultivated species of the human gut microbiota.</title>
        <authorList>
            <person name="Zou Y."/>
            <person name="Xue W."/>
            <person name="Luo G."/>
        </authorList>
    </citation>
    <scope>NUCLEOTIDE SEQUENCE [LARGE SCALE GENOMIC DNA]</scope>
    <source>
        <strain evidence="1 2">OF02-6LB</strain>
    </source>
</reference>
<dbReference type="EMBL" id="QSCS01000011">
    <property type="protein sequence ID" value="RGY26417.1"/>
    <property type="molecule type" value="Genomic_DNA"/>
</dbReference>
<evidence type="ECO:0000313" key="2">
    <source>
        <dbReference type="Proteomes" id="UP000284431"/>
    </source>
</evidence>
<accession>A0A413J5B8</accession>
<name>A0A413J5B8_9BACE</name>
<dbReference type="RefSeq" id="WP_122134315.1">
    <property type="nucleotide sequence ID" value="NZ_QSCQ01000011.1"/>
</dbReference>
<dbReference type="Proteomes" id="UP000284431">
    <property type="component" value="Unassembled WGS sequence"/>
</dbReference>
<comment type="caution">
    <text evidence="1">The sequence shown here is derived from an EMBL/GenBank/DDBJ whole genome shotgun (WGS) entry which is preliminary data.</text>
</comment>
<gene>
    <name evidence="1" type="ORF">DXA49_08975</name>
</gene>
<organism evidence="1 2">
    <name type="scientific">Bacteroides caccae</name>
    <dbReference type="NCBI Taxonomy" id="47678"/>
    <lineage>
        <taxon>Bacteria</taxon>
        <taxon>Pseudomonadati</taxon>
        <taxon>Bacteroidota</taxon>
        <taxon>Bacteroidia</taxon>
        <taxon>Bacteroidales</taxon>
        <taxon>Bacteroidaceae</taxon>
        <taxon>Bacteroides</taxon>
    </lineage>
</organism>
<sequence length="103" mass="11732">MVTRYPHTALITYEIGGKLVNGEWADGETKTLSVKGRYDSVSDGRIVMKKNSLGDEKQVHGYFYTKVRPDIDVKYLRLQVPSLNVDADIICWEPYQSHSIINV</sequence>
<proteinExistence type="predicted"/>